<feature type="transmembrane region" description="Helical" evidence="10">
    <location>
        <begin position="26"/>
        <end position="47"/>
    </location>
</feature>
<feature type="transmembrane region" description="Helical" evidence="10">
    <location>
        <begin position="328"/>
        <end position="350"/>
    </location>
</feature>
<dbReference type="EMBL" id="OX459121">
    <property type="protein sequence ID" value="CAI9102345.1"/>
    <property type="molecule type" value="Genomic_DNA"/>
</dbReference>
<dbReference type="PANTHER" id="PTHR48021:SF25">
    <property type="entry name" value="SUGAR TRANSPORTER ERD6-LIKE 5"/>
    <property type="match status" value="1"/>
</dbReference>
<feature type="transmembrane region" description="Helical" evidence="10">
    <location>
        <begin position="300"/>
        <end position="321"/>
    </location>
</feature>
<dbReference type="GO" id="GO:0051119">
    <property type="term" value="F:sugar transmembrane transporter activity"/>
    <property type="evidence" value="ECO:0007669"/>
    <property type="project" value="InterPro"/>
</dbReference>
<dbReference type="SUPFAM" id="SSF103473">
    <property type="entry name" value="MFS general substrate transporter"/>
    <property type="match status" value="1"/>
</dbReference>
<evidence type="ECO:0000256" key="9">
    <source>
        <dbReference type="ARBA" id="ARBA00044504"/>
    </source>
</evidence>
<dbReference type="InterPro" id="IPR005828">
    <property type="entry name" value="MFS_sugar_transport-like"/>
</dbReference>
<comment type="similarity">
    <text evidence="9">Belongs to the major facilitator superfamily. Phosphate:H(+) symporter (TC 2.A.1.9) family.</text>
</comment>
<evidence type="ECO:0000313" key="13">
    <source>
        <dbReference type="Proteomes" id="UP001161247"/>
    </source>
</evidence>
<comment type="subcellular location">
    <subcellularLocation>
        <location evidence="1">Cell membrane</location>
        <topology evidence="1">Multi-pass membrane protein</topology>
    </subcellularLocation>
</comment>
<evidence type="ECO:0000256" key="2">
    <source>
        <dbReference type="ARBA" id="ARBA00010992"/>
    </source>
</evidence>
<dbReference type="InterPro" id="IPR036259">
    <property type="entry name" value="MFS_trans_sf"/>
</dbReference>
<evidence type="ECO:0000256" key="1">
    <source>
        <dbReference type="ARBA" id="ARBA00004651"/>
    </source>
</evidence>
<evidence type="ECO:0000256" key="6">
    <source>
        <dbReference type="ARBA" id="ARBA00022692"/>
    </source>
</evidence>
<sequence length="468" mass="50742">MDEEGLLQNGDDVVQNCMTTSSSTKVTLAVVFSSLVALSGSFANGCANGFSSPAESGIIHDLGLSTAQYAFFGSLSLFGSMLGAILSGKVTDFMGRRGALWFTLIFFMIGWLAIVLAKDVWWLDSGRFLQGFSGGVQGYASIIYVAEIIPKSIRGAFTMASQLMVCGGITVMFSVGNVLPWRTLALIGTIPCIIQFIGLLFIPESPRWLAKVGRHEEVESSLQWLRGKDTDVSQEAAEILNCTQSSDKLSIFRFKELLDKRYADPLIVGVGLPFLLPWAGTNGILLYANSVSDAAGCGPGIVTTTMAFIQIPFSVLGVLLMDKFGRKPLLIIDLAGVCLGGILIGVGFLLQNLQLWTNETPTIVFIGIQIYFSFFAFGAGLPFVIISEIFPMNIKSSAGSIAAFANSFNSWIVAYVFSFLFDWSSAGTFFIFSSICAMLMVFVVKKLPETKGRSLEEIEASWITQEVY</sequence>
<feature type="transmembrane region" description="Helical" evidence="10">
    <location>
        <begin position="262"/>
        <end position="280"/>
    </location>
</feature>
<reference evidence="12" key="1">
    <citation type="submission" date="2023-03" db="EMBL/GenBank/DDBJ databases">
        <authorList>
            <person name="Julca I."/>
        </authorList>
    </citation>
    <scope>NUCLEOTIDE SEQUENCE</scope>
</reference>
<feature type="domain" description="Major facilitator superfamily (MFS) profile" evidence="11">
    <location>
        <begin position="33"/>
        <end position="451"/>
    </location>
</feature>
<keyword evidence="7 10" id="KW-1133">Transmembrane helix</keyword>
<feature type="transmembrane region" description="Helical" evidence="10">
    <location>
        <begin position="181"/>
        <end position="202"/>
    </location>
</feature>
<evidence type="ECO:0000256" key="7">
    <source>
        <dbReference type="ARBA" id="ARBA00022989"/>
    </source>
</evidence>
<dbReference type="PANTHER" id="PTHR48021">
    <property type="match status" value="1"/>
</dbReference>
<dbReference type="InterPro" id="IPR020846">
    <property type="entry name" value="MFS_dom"/>
</dbReference>
<organism evidence="12 13">
    <name type="scientific">Oldenlandia corymbosa var. corymbosa</name>
    <dbReference type="NCBI Taxonomy" id="529605"/>
    <lineage>
        <taxon>Eukaryota</taxon>
        <taxon>Viridiplantae</taxon>
        <taxon>Streptophyta</taxon>
        <taxon>Embryophyta</taxon>
        <taxon>Tracheophyta</taxon>
        <taxon>Spermatophyta</taxon>
        <taxon>Magnoliopsida</taxon>
        <taxon>eudicotyledons</taxon>
        <taxon>Gunneridae</taxon>
        <taxon>Pentapetalae</taxon>
        <taxon>asterids</taxon>
        <taxon>lamiids</taxon>
        <taxon>Gentianales</taxon>
        <taxon>Rubiaceae</taxon>
        <taxon>Rubioideae</taxon>
        <taxon>Spermacoceae</taxon>
        <taxon>Hedyotis-Oldenlandia complex</taxon>
        <taxon>Oldenlandia</taxon>
    </lineage>
</organism>
<dbReference type="AlphaFoldDB" id="A0AAV1D5H2"/>
<feature type="transmembrane region" description="Helical" evidence="10">
    <location>
        <begin position="67"/>
        <end position="86"/>
    </location>
</feature>
<dbReference type="PROSITE" id="PS50850">
    <property type="entry name" value="MFS"/>
    <property type="match status" value="1"/>
</dbReference>
<dbReference type="Gene3D" id="1.20.1250.20">
    <property type="entry name" value="MFS general substrate transporter like domains"/>
    <property type="match status" value="1"/>
</dbReference>
<evidence type="ECO:0000256" key="3">
    <source>
        <dbReference type="ARBA" id="ARBA00022448"/>
    </source>
</evidence>
<dbReference type="FunFam" id="1.20.1250.20:FF:000218">
    <property type="entry name" value="facilitated trehalose transporter Tret1"/>
    <property type="match status" value="1"/>
</dbReference>
<keyword evidence="3" id="KW-0813">Transport</keyword>
<keyword evidence="6 10" id="KW-0812">Transmembrane</keyword>
<evidence type="ECO:0000256" key="10">
    <source>
        <dbReference type="SAM" id="Phobius"/>
    </source>
</evidence>
<dbReference type="CDD" id="cd17358">
    <property type="entry name" value="MFS_GLUT6_8_Class3_like"/>
    <property type="match status" value="1"/>
</dbReference>
<keyword evidence="13" id="KW-1185">Reference proteome</keyword>
<evidence type="ECO:0000256" key="5">
    <source>
        <dbReference type="ARBA" id="ARBA00022597"/>
    </source>
</evidence>
<feature type="transmembrane region" description="Helical" evidence="10">
    <location>
        <begin position="128"/>
        <end position="149"/>
    </location>
</feature>
<evidence type="ECO:0000256" key="8">
    <source>
        <dbReference type="ARBA" id="ARBA00023136"/>
    </source>
</evidence>
<keyword evidence="5" id="KW-0762">Sugar transport</keyword>
<feature type="transmembrane region" description="Helical" evidence="10">
    <location>
        <begin position="423"/>
        <end position="444"/>
    </location>
</feature>
<dbReference type="InterPro" id="IPR005829">
    <property type="entry name" value="Sugar_transporter_CS"/>
</dbReference>
<comment type="similarity">
    <text evidence="2">Belongs to the major facilitator superfamily. Sugar transporter (TC 2.A.1.1) family.</text>
</comment>
<feature type="transmembrane region" description="Helical" evidence="10">
    <location>
        <begin position="156"/>
        <end position="175"/>
    </location>
</feature>
<evidence type="ECO:0000259" key="11">
    <source>
        <dbReference type="PROSITE" id="PS50850"/>
    </source>
</evidence>
<accession>A0AAV1D5H2</accession>
<dbReference type="GO" id="GO:0005886">
    <property type="term" value="C:plasma membrane"/>
    <property type="evidence" value="ECO:0007669"/>
    <property type="project" value="UniProtKB-SubCell"/>
</dbReference>
<feature type="transmembrane region" description="Helical" evidence="10">
    <location>
        <begin position="98"/>
        <end position="116"/>
    </location>
</feature>
<keyword evidence="4" id="KW-1003">Cell membrane</keyword>
<dbReference type="Proteomes" id="UP001161247">
    <property type="component" value="Chromosome 4"/>
</dbReference>
<dbReference type="Pfam" id="PF00083">
    <property type="entry name" value="Sugar_tr"/>
    <property type="match status" value="1"/>
</dbReference>
<protein>
    <submittedName>
        <fullName evidence="12">OLC1v1000601C1</fullName>
    </submittedName>
</protein>
<gene>
    <name evidence="12" type="ORF">OLC1_LOCUS11705</name>
</gene>
<dbReference type="InterPro" id="IPR050549">
    <property type="entry name" value="MFS_Trehalose_Transporter"/>
</dbReference>
<keyword evidence="8 10" id="KW-0472">Membrane</keyword>
<feature type="transmembrane region" description="Helical" evidence="10">
    <location>
        <begin position="362"/>
        <end position="386"/>
    </location>
</feature>
<dbReference type="PROSITE" id="PS00217">
    <property type="entry name" value="SUGAR_TRANSPORT_2"/>
    <property type="match status" value="1"/>
</dbReference>
<dbReference type="InterPro" id="IPR044775">
    <property type="entry name" value="MFS_ERD6/Tret1-like"/>
</dbReference>
<proteinExistence type="inferred from homology"/>
<evidence type="ECO:0000313" key="12">
    <source>
        <dbReference type="EMBL" id="CAI9102345.1"/>
    </source>
</evidence>
<name>A0AAV1D5H2_OLDCO</name>
<feature type="transmembrane region" description="Helical" evidence="10">
    <location>
        <begin position="398"/>
        <end position="417"/>
    </location>
</feature>
<evidence type="ECO:0000256" key="4">
    <source>
        <dbReference type="ARBA" id="ARBA00022475"/>
    </source>
</evidence>